<dbReference type="Pfam" id="PF00231">
    <property type="entry name" value="ATP-synt"/>
    <property type="match status" value="1"/>
</dbReference>
<dbReference type="PANTHER" id="PTHR11693">
    <property type="entry name" value="ATP SYNTHASE GAMMA CHAIN"/>
    <property type="match status" value="1"/>
</dbReference>
<comment type="function">
    <text evidence="1">Produces ATP from ADP in the presence of a proton gradient across the membrane. The gamma chain is believed to be important in regulating ATPase activity and the flow of protons through the CF(0) complex.</text>
</comment>
<evidence type="ECO:0000313" key="11">
    <source>
        <dbReference type="Proteomes" id="UP000317938"/>
    </source>
</evidence>
<evidence type="ECO:0000256" key="9">
    <source>
        <dbReference type="ARBA" id="ARBA00023310"/>
    </source>
</evidence>
<dbReference type="NCBIfam" id="TIGR03323">
    <property type="entry name" value="alt_F1F0_F1_gam"/>
    <property type="match status" value="1"/>
</dbReference>
<comment type="similarity">
    <text evidence="3">Belongs to the ATPase gamma chain family.</text>
</comment>
<keyword evidence="7" id="KW-0472">Membrane</keyword>
<evidence type="ECO:0000313" key="10">
    <source>
        <dbReference type="EMBL" id="TVU79684.1"/>
    </source>
</evidence>
<sequence length="262" mass="28540">MSNTAANLRHKIDSASDLKGVVRTMKALAASSISQYEKSVSSLTDYYRTVELGLSATIQAVDVNLPAVGAISNTDKQGDNIVSAIVFGSDQGLVGQFNEDIADFAIKALADLGAQSQTTQLQVWAVGERVYSRLADAGLSMEKSFTVPTSINEITALVGQIQIDSETHLANASAARVYVFYNQMQSGAQYQPISQRLLPLDQKWQRELAQIPWPTKRLPEILGSNDMTLRALIREYIFISLYRACAESLASENASRLAAMQS</sequence>
<evidence type="ECO:0000256" key="3">
    <source>
        <dbReference type="ARBA" id="ARBA00007681"/>
    </source>
</evidence>
<dbReference type="InterPro" id="IPR017709">
    <property type="entry name" value="Alt_ATP_synth_F1_gsu"/>
</dbReference>
<comment type="subcellular location">
    <subcellularLocation>
        <location evidence="2">Membrane</location>
        <topology evidence="2">Peripheral membrane protein</topology>
    </subcellularLocation>
</comment>
<reference evidence="10 11" key="1">
    <citation type="submission" date="2019-07" db="EMBL/GenBank/DDBJ databases">
        <title>Diversity of Bacteria from Kongsfjorden, Arctic.</title>
        <authorList>
            <person name="Yu Y."/>
        </authorList>
    </citation>
    <scope>NUCLEOTIDE SEQUENCE [LARGE SCALE GENOMIC DNA]</scope>
    <source>
        <strain evidence="10 11">SM1927</strain>
    </source>
</reference>
<evidence type="ECO:0000256" key="8">
    <source>
        <dbReference type="ARBA" id="ARBA00023196"/>
    </source>
</evidence>
<dbReference type="InterPro" id="IPR035968">
    <property type="entry name" value="ATP_synth_F1_ATPase_gsu"/>
</dbReference>
<dbReference type="RefSeq" id="WP_145242875.1">
    <property type="nucleotide sequence ID" value="NZ_VNFF01000040.1"/>
</dbReference>
<dbReference type="PANTHER" id="PTHR11693:SF22">
    <property type="entry name" value="ATP SYNTHASE SUBUNIT GAMMA, MITOCHONDRIAL"/>
    <property type="match status" value="1"/>
</dbReference>
<evidence type="ECO:0000256" key="6">
    <source>
        <dbReference type="ARBA" id="ARBA00023065"/>
    </source>
</evidence>
<dbReference type="EMBL" id="VNFF01000040">
    <property type="protein sequence ID" value="TVU79684.1"/>
    <property type="molecule type" value="Genomic_DNA"/>
</dbReference>
<proteinExistence type="inferred from homology"/>
<evidence type="ECO:0000256" key="1">
    <source>
        <dbReference type="ARBA" id="ARBA00003456"/>
    </source>
</evidence>
<protein>
    <submittedName>
        <fullName evidence="10">F0F1 ATP synthase subunit gamma</fullName>
    </submittedName>
</protein>
<keyword evidence="9" id="KW-0066">ATP synthesis</keyword>
<dbReference type="CDD" id="cd12151">
    <property type="entry name" value="F1-ATPase_gamma"/>
    <property type="match status" value="1"/>
</dbReference>
<dbReference type="InterPro" id="IPR000131">
    <property type="entry name" value="ATP_synth_F1_gsu"/>
</dbReference>
<keyword evidence="4" id="KW-0813">Transport</keyword>
<keyword evidence="6" id="KW-0406">Ion transport</keyword>
<dbReference type="PRINTS" id="PR00126">
    <property type="entry name" value="ATPASEGAMMA"/>
</dbReference>
<dbReference type="SUPFAM" id="SSF52943">
    <property type="entry name" value="ATP synthase (F1-ATPase), gamma subunit"/>
    <property type="match status" value="1"/>
</dbReference>
<evidence type="ECO:0000256" key="5">
    <source>
        <dbReference type="ARBA" id="ARBA00022781"/>
    </source>
</evidence>
<organism evidence="10 11">
    <name type="scientific">Pseudoalteromonas neustonica</name>
    <dbReference type="NCBI Taxonomy" id="1840331"/>
    <lineage>
        <taxon>Bacteria</taxon>
        <taxon>Pseudomonadati</taxon>
        <taxon>Pseudomonadota</taxon>
        <taxon>Gammaproteobacteria</taxon>
        <taxon>Alteromonadales</taxon>
        <taxon>Pseudoalteromonadaceae</taxon>
        <taxon>Pseudoalteromonas</taxon>
    </lineage>
</organism>
<gene>
    <name evidence="10" type="ORF">FQP85_22855</name>
</gene>
<dbReference type="Proteomes" id="UP000317938">
    <property type="component" value="Unassembled WGS sequence"/>
</dbReference>
<keyword evidence="5" id="KW-0375">Hydrogen ion transport</keyword>
<evidence type="ECO:0000256" key="2">
    <source>
        <dbReference type="ARBA" id="ARBA00004170"/>
    </source>
</evidence>
<name>A0ABY3F8C7_9GAMM</name>
<keyword evidence="11" id="KW-1185">Reference proteome</keyword>
<evidence type="ECO:0000256" key="7">
    <source>
        <dbReference type="ARBA" id="ARBA00023136"/>
    </source>
</evidence>
<dbReference type="Gene3D" id="3.40.1380.10">
    <property type="match status" value="1"/>
</dbReference>
<accession>A0ABY3F8C7</accession>
<keyword evidence="8" id="KW-0139">CF(1)</keyword>
<evidence type="ECO:0000256" key="4">
    <source>
        <dbReference type="ARBA" id="ARBA00022448"/>
    </source>
</evidence>
<comment type="caution">
    <text evidence="10">The sequence shown here is derived from an EMBL/GenBank/DDBJ whole genome shotgun (WGS) entry which is preliminary data.</text>
</comment>